<evidence type="ECO:0000313" key="2">
    <source>
        <dbReference type="EMBL" id="RNI30667.1"/>
    </source>
</evidence>
<accession>A0A3M9MZX8</accession>
<dbReference type="OrthoDB" id="852688at2"/>
<protein>
    <submittedName>
        <fullName evidence="2">Uncharacterized protein</fullName>
    </submittedName>
</protein>
<evidence type="ECO:0000256" key="1">
    <source>
        <dbReference type="SAM" id="Phobius"/>
    </source>
</evidence>
<keyword evidence="1" id="KW-1133">Transmembrane helix</keyword>
<name>A0A3M9MZX8_9BACT</name>
<feature type="transmembrane region" description="Helical" evidence="1">
    <location>
        <begin position="96"/>
        <end position="119"/>
    </location>
</feature>
<dbReference type="AlphaFoldDB" id="A0A3M9MZX8"/>
<keyword evidence="1" id="KW-0812">Transmembrane</keyword>
<dbReference type="EMBL" id="RJJD01000002">
    <property type="protein sequence ID" value="RNI30667.1"/>
    <property type="molecule type" value="Genomic_DNA"/>
</dbReference>
<dbReference type="Proteomes" id="UP000272117">
    <property type="component" value="Unassembled WGS sequence"/>
</dbReference>
<reference evidence="2 3" key="1">
    <citation type="submission" date="2018-11" db="EMBL/GenBank/DDBJ databases">
        <title>Rufibacter latericius sp. nov., isolated from water in Baiyang Lake.</title>
        <authorList>
            <person name="Yang Y."/>
        </authorList>
    </citation>
    <scope>NUCLEOTIDE SEQUENCE [LARGE SCALE GENOMIC DNA]</scope>
    <source>
        <strain evidence="2 3">R-22-1c-1</strain>
    </source>
</reference>
<sequence length="137" mass="15867">MIQNFFSGLYELFLGRPMPANYTNDYREVVFPNTGIQLILISLAMVILYYYVFNRVMSTGFYKPKHWIIMLIINAVIAFIVPITQVNGNGIETHSYTYTFALVNAILSLILFFIFSLLLKKGSVQAWTTPMKWPHTR</sequence>
<gene>
    <name evidence="2" type="ORF">EFB08_05310</name>
</gene>
<comment type="caution">
    <text evidence="2">The sequence shown here is derived from an EMBL/GenBank/DDBJ whole genome shotgun (WGS) entry which is preliminary data.</text>
</comment>
<feature type="transmembrane region" description="Helical" evidence="1">
    <location>
        <begin position="35"/>
        <end position="53"/>
    </location>
</feature>
<dbReference type="RefSeq" id="WP_123125882.1">
    <property type="nucleotide sequence ID" value="NZ_RJJD01000002.1"/>
</dbReference>
<evidence type="ECO:0000313" key="3">
    <source>
        <dbReference type="Proteomes" id="UP000272117"/>
    </source>
</evidence>
<keyword evidence="3" id="KW-1185">Reference proteome</keyword>
<feature type="transmembrane region" description="Helical" evidence="1">
    <location>
        <begin position="65"/>
        <end position="84"/>
    </location>
</feature>
<keyword evidence="1" id="KW-0472">Membrane</keyword>
<organism evidence="2 3">
    <name type="scientific">Rufibacter latericius</name>
    <dbReference type="NCBI Taxonomy" id="2487040"/>
    <lineage>
        <taxon>Bacteria</taxon>
        <taxon>Pseudomonadati</taxon>
        <taxon>Bacteroidota</taxon>
        <taxon>Cytophagia</taxon>
        <taxon>Cytophagales</taxon>
        <taxon>Hymenobacteraceae</taxon>
        <taxon>Rufibacter</taxon>
    </lineage>
</organism>
<proteinExistence type="predicted"/>